<feature type="region of interest" description="Disordered" evidence="1">
    <location>
        <begin position="187"/>
        <end position="209"/>
    </location>
</feature>
<proteinExistence type="predicted"/>
<accession>A0A9P8J520</accession>
<evidence type="ECO:0000313" key="3">
    <source>
        <dbReference type="EMBL" id="KAH0210440.1"/>
    </source>
</evidence>
<evidence type="ECO:0000256" key="1">
    <source>
        <dbReference type="SAM" id="MobiDB-lite"/>
    </source>
</evidence>
<feature type="non-terminal residue" evidence="2">
    <location>
        <position position="1"/>
    </location>
</feature>
<name>A0A9P8J520_AURME</name>
<feature type="region of interest" description="Disordered" evidence="1">
    <location>
        <begin position="381"/>
        <end position="407"/>
    </location>
</feature>
<feature type="compositionally biased region" description="Polar residues" evidence="1">
    <location>
        <begin position="318"/>
        <end position="334"/>
    </location>
</feature>
<feature type="compositionally biased region" description="Low complexity" evidence="1">
    <location>
        <begin position="345"/>
        <end position="359"/>
    </location>
</feature>
<reference evidence="2" key="1">
    <citation type="journal article" date="2021" name="J Fungi (Basel)">
        <title>Virulence traits and population genomics of the black yeast Aureobasidium melanogenum.</title>
        <authorList>
            <person name="Cernosa A."/>
            <person name="Sun X."/>
            <person name="Gostincar C."/>
            <person name="Fang C."/>
            <person name="Gunde-Cimerman N."/>
            <person name="Song Z."/>
        </authorList>
    </citation>
    <scope>NUCLEOTIDE SEQUENCE</scope>
    <source>
        <strain evidence="3">EXF-8016</strain>
        <strain evidence="2">EXF-9911</strain>
    </source>
</reference>
<sequence>MDQSSAAEALLEVAASAGPRTRSQSKTRDSSLSEPPPSPAPPLVYYGSRRHVHFEEEAEDDSREGPSTVTPRSTRGKAPLWAETMKEMDETIVPWLEDQNIALFYPWRIRAILTSTGARGLRQNEVVTLARLEEVYDRWQKGRHYEVLFDVAAAWRNSVRAGHGTLEQPSRGIRRLIIRRHQQHVEELQKRHQTKQSSAQASPSNPATINHFYVNSQHQATEQVPVPAPTVVPTIRQVSPVPIEFNTAVSWDSFWEGVKLAYPDWSGGFDRAKVALDQDYWNLRMLFNSSDKQLSRVVKQSGLRIVIHEELTKFVDNYKQSQRSSNQTSPQRRPSNPAPRHGVASVTSITSSSTSSPYDSSDEPSELRARDVRSIALYTLANPCRQPSAPDPSICAATASRGGTSVQ</sequence>
<feature type="region of interest" description="Disordered" evidence="1">
    <location>
        <begin position="317"/>
        <end position="369"/>
    </location>
</feature>
<feature type="compositionally biased region" description="Low complexity" evidence="1">
    <location>
        <begin position="1"/>
        <end position="17"/>
    </location>
</feature>
<feature type="compositionally biased region" description="Low complexity" evidence="1">
    <location>
        <begin position="196"/>
        <end position="207"/>
    </location>
</feature>
<dbReference type="Proteomes" id="UP000779574">
    <property type="component" value="Unassembled WGS sequence"/>
</dbReference>
<dbReference type="EMBL" id="JAHFYH010000169">
    <property type="protein sequence ID" value="KAH0210440.1"/>
    <property type="molecule type" value="Genomic_DNA"/>
</dbReference>
<evidence type="ECO:0000313" key="4">
    <source>
        <dbReference type="Proteomes" id="UP000779574"/>
    </source>
</evidence>
<organism evidence="2 4">
    <name type="scientific">Aureobasidium melanogenum</name>
    <name type="common">Aureobasidium pullulans var. melanogenum</name>
    <dbReference type="NCBI Taxonomy" id="46634"/>
    <lineage>
        <taxon>Eukaryota</taxon>
        <taxon>Fungi</taxon>
        <taxon>Dikarya</taxon>
        <taxon>Ascomycota</taxon>
        <taxon>Pezizomycotina</taxon>
        <taxon>Dothideomycetes</taxon>
        <taxon>Dothideomycetidae</taxon>
        <taxon>Dothideales</taxon>
        <taxon>Saccotheciaceae</taxon>
        <taxon>Aureobasidium</taxon>
    </lineage>
</organism>
<evidence type="ECO:0000313" key="2">
    <source>
        <dbReference type="EMBL" id="KAG9686223.1"/>
    </source>
</evidence>
<gene>
    <name evidence="2" type="ORF">KCU76_g11170</name>
    <name evidence="3" type="ORF">KCV03_g10045</name>
</gene>
<comment type="caution">
    <text evidence="2">The sequence shown here is derived from an EMBL/GenBank/DDBJ whole genome shotgun (WGS) entry which is preliminary data.</text>
</comment>
<dbReference type="AlphaFoldDB" id="A0A9P8J520"/>
<dbReference type="EMBL" id="JAHFXF010000525">
    <property type="protein sequence ID" value="KAG9686223.1"/>
    <property type="molecule type" value="Genomic_DNA"/>
</dbReference>
<reference evidence="2" key="2">
    <citation type="submission" date="2021-08" db="EMBL/GenBank/DDBJ databases">
        <authorList>
            <person name="Gostincar C."/>
            <person name="Sun X."/>
            <person name="Song Z."/>
            <person name="Gunde-Cimerman N."/>
        </authorList>
    </citation>
    <scope>NUCLEOTIDE SEQUENCE</scope>
    <source>
        <strain evidence="3">EXF-8016</strain>
        <strain evidence="2">EXF-9911</strain>
    </source>
</reference>
<feature type="region of interest" description="Disordered" evidence="1">
    <location>
        <begin position="1"/>
        <end position="78"/>
    </location>
</feature>
<dbReference type="Proteomes" id="UP000767238">
    <property type="component" value="Unassembled WGS sequence"/>
</dbReference>
<protein>
    <submittedName>
        <fullName evidence="2">Uncharacterized protein</fullName>
    </submittedName>
</protein>